<evidence type="ECO:0000256" key="7">
    <source>
        <dbReference type="ARBA" id="ARBA00023180"/>
    </source>
</evidence>
<dbReference type="PRINTS" id="PR01535">
    <property type="entry name" value="VOMERONASL2R"/>
</dbReference>
<dbReference type="Pfam" id="PF00003">
    <property type="entry name" value="7tm_3"/>
    <property type="match status" value="1"/>
</dbReference>
<keyword evidence="3 9" id="KW-0812">Transmembrane</keyword>
<dbReference type="PANTHER" id="PTHR24061:SF599">
    <property type="entry name" value="G-PROTEIN COUPLED RECEPTORS FAMILY 3 PROFILE DOMAIN-CONTAINING PROTEIN"/>
    <property type="match status" value="1"/>
</dbReference>
<dbReference type="PANTHER" id="PTHR24061">
    <property type="entry name" value="CALCIUM-SENSING RECEPTOR-RELATED"/>
    <property type="match status" value="1"/>
</dbReference>
<feature type="transmembrane region" description="Helical" evidence="9">
    <location>
        <begin position="81"/>
        <end position="102"/>
    </location>
</feature>
<evidence type="ECO:0000256" key="4">
    <source>
        <dbReference type="ARBA" id="ARBA00022989"/>
    </source>
</evidence>
<dbReference type="RefSeq" id="XP_060541304.1">
    <property type="nucleotide sequence ID" value="XM_060685321.1"/>
</dbReference>
<comment type="subcellular location">
    <subcellularLocation>
        <location evidence="1">Cell membrane</location>
        <topology evidence="1">Multi-pass membrane protein</topology>
    </subcellularLocation>
</comment>
<name>A0ABM3YYW1_PANGU</name>
<feature type="transmembrane region" description="Helical" evidence="9">
    <location>
        <begin position="7"/>
        <end position="28"/>
    </location>
</feature>
<evidence type="ECO:0000313" key="11">
    <source>
        <dbReference type="Proteomes" id="UP001652622"/>
    </source>
</evidence>
<dbReference type="InterPro" id="IPR000068">
    <property type="entry name" value="GPCR_3_Ca_sens_rcpt-rel"/>
</dbReference>
<keyword evidence="8" id="KW-0807">Transducer</keyword>
<sequence>MKANNWNLTYTLLISLSLCFIYTLLFIGRPEKLPCLFRQTAFGIIFTVAVSCVLAKTIIVVLSFMATKPGSQMRKWVEKRLATYIVLSSSFIQACICILWLATSPPFPDFDTHSIPEKIVLECNEGSAIIFYCVLAFMGILAVICFTLAFLARKLPDSFNEAKFITFSMLLFCAVWLSFVPIYLCTKGKYMVAVEIFSILASGVVY</sequence>
<keyword evidence="7" id="KW-0325">Glycoprotein</keyword>
<keyword evidence="11" id="KW-1185">Reference proteome</keyword>
<dbReference type="InterPro" id="IPR017978">
    <property type="entry name" value="GPCR_3_C"/>
</dbReference>
<reference evidence="12" key="1">
    <citation type="submission" date="2025-08" db="UniProtKB">
        <authorList>
            <consortium name="RefSeq"/>
        </authorList>
    </citation>
    <scope>IDENTIFICATION</scope>
    <source>
        <tissue evidence="12">Blood</tissue>
    </source>
</reference>
<evidence type="ECO:0000256" key="1">
    <source>
        <dbReference type="ARBA" id="ARBA00004651"/>
    </source>
</evidence>
<dbReference type="InterPro" id="IPR004073">
    <property type="entry name" value="GPCR_3_vmron_rcpt_2"/>
</dbReference>
<keyword evidence="2" id="KW-1003">Cell membrane</keyword>
<keyword evidence="5" id="KW-0675">Receptor</keyword>
<evidence type="ECO:0000259" key="10">
    <source>
        <dbReference type="PROSITE" id="PS50259"/>
    </source>
</evidence>
<feature type="transmembrane region" description="Helical" evidence="9">
    <location>
        <begin position="164"/>
        <end position="184"/>
    </location>
</feature>
<evidence type="ECO:0000313" key="12">
    <source>
        <dbReference type="RefSeq" id="XP_060541304.1"/>
    </source>
</evidence>
<dbReference type="PRINTS" id="PR00248">
    <property type="entry name" value="GPCRMGR"/>
</dbReference>
<evidence type="ECO:0000256" key="2">
    <source>
        <dbReference type="ARBA" id="ARBA00022475"/>
    </source>
</evidence>
<evidence type="ECO:0000256" key="6">
    <source>
        <dbReference type="ARBA" id="ARBA00023136"/>
    </source>
</evidence>
<accession>A0ABM3YYW1</accession>
<feature type="domain" description="G-protein coupled receptors family 3 profile" evidence="10">
    <location>
        <begin position="1"/>
        <end position="206"/>
    </location>
</feature>
<dbReference type="InterPro" id="IPR000337">
    <property type="entry name" value="GPCR_3"/>
</dbReference>
<organism evidence="11 12">
    <name type="scientific">Pantherophis guttatus</name>
    <name type="common">Corn snake</name>
    <name type="synonym">Elaphe guttata</name>
    <dbReference type="NCBI Taxonomy" id="94885"/>
    <lineage>
        <taxon>Eukaryota</taxon>
        <taxon>Metazoa</taxon>
        <taxon>Chordata</taxon>
        <taxon>Craniata</taxon>
        <taxon>Vertebrata</taxon>
        <taxon>Euteleostomi</taxon>
        <taxon>Lepidosauria</taxon>
        <taxon>Squamata</taxon>
        <taxon>Bifurcata</taxon>
        <taxon>Unidentata</taxon>
        <taxon>Episquamata</taxon>
        <taxon>Toxicofera</taxon>
        <taxon>Serpentes</taxon>
        <taxon>Colubroidea</taxon>
        <taxon>Colubridae</taxon>
        <taxon>Colubrinae</taxon>
        <taxon>Pantherophis</taxon>
    </lineage>
</organism>
<gene>
    <name evidence="12" type="primary">LOC132710010</name>
</gene>
<dbReference type="PROSITE" id="PS50259">
    <property type="entry name" value="G_PROTEIN_RECEP_F3_4"/>
    <property type="match status" value="1"/>
</dbReference>
<dbReference type="Proteomes" id="UP001652622">
    <property type="component" value="Unplaced"/>
</dbReference>
<feature type="transmembrane region" description="Helical" evidence="9">
    <location>
        <begin position="40"/>
        <end position="61"/>
    </location>
</feature>
<evidence type="ECO:0000256" key="8">
    <source>
        <dbReference type="ARBA" id="ARBA00023224"/>
    </source>
</evidence>
<keyword evidence="6 9" id="KW-0472">Membrane</keyword>
<protein>
    <submittedName>
        <fullName evidence="12">Vomeronasal type-2 receptor 26-like</fullName>
    </submittedName>
</protein>
<proteinExistence type="predicted"/>
<dbReference type="GeneID" id="132710010"/>
<evidence type="ECO:0000256" key="5">
    <source>
        <dbReference type="ARBA" id="ARBA00023040"/>
    </source>
</evidence>
<evidence type="ECO:0000256" key="3">
    <source>
        <dbReference type="ARBA" id="ARBA00022692"/>
    </source>
</evidence>
<dbReference type="InterPro" id="IPR017979">
    <property type="entry name" value="GPCR_3_CS"/>
</dbReference>
<evidence type="ECO:0000256" key="9">
    <source>
        <dbReference type="SAM" id="Phobius"/>
    </source>
</evidence>
<keyword evidence="4 9" id="KW-1133">Transmembrane helix</keyword>
<keyword evidence="5" id="KW-0297">G-protein coupled receptor</keyword>
<dbReference type="PROSITE" id="PS00981">
    <property type="entry name" value="G_PROTEIN_RECEP_F3_3"/>
    <property type="match status" value="1"/>
</dbReference>
<feature type="transmembrane region" description="Helical" evidence="9">
    <location>
        <begin position="129"/>
        <end position="152"/>
    </location>
</feature>